<accession>A0ABD0PLG8</accession>
<sequence length="54" mass="6339">MALRCKFCGRGGRDRRSLRSLRRGVGGEKPYQCKQCSKRFSLKHQLDTHHRVHT</sequence>
<dbReference type="Proteomes" id="UP001529510">
    <property type="component" value="Unassembled WGS sequence"/>
</dbReference>
<keyword evidence="4" id="KW-0677">Repeat</keyword>
<name>A0ABD0PLG8_CIRMR</name>
<comment type="similarity">
    <text evidence="2">Belongs to the krueppel C2H2-type zinc-finger protein family.</text>
</comment>
<keyword evidence="8" id="KW-0804">Transcription</keyword>
<dbReference type="EMBL" id="JAMKFB020000015">
    <property type="protein sequence ID" value="KAL0174889.1"/>
    <property type="molecule type" value="Genomic_DNA"/>
</dbReference>
<dbReference type="SUPFAM" id="SSF57667">
    <property type="entry name" value="beta-beta-alpha zinc fingers"/>
    <property type="match status" value="1"/>
</dbReference>
<comment type="caution">
    <text evidence="12">The sequence shown here is derived from an EMBL/GenBank/DDBJ whole genome shotgun (WGS) entry which is preliminary data.</text>
</comment>
<dbReference type="InterPro" id="IPR013087">
    <property type="entry name" value="Znf_C2H2_type"/>
</dbReference>
<gene>
    <name evidence="12" type="ORF">M9458_030857</name>
</gene>
<evidence type="ECO:0000313" key="12">
    <source>
        <dbReference type="EMBL" id="KAL0174889.1"/>
    </source>
</evidence>
<evidence type="ECO:0000256" key="9">
    <source>
        <dbReference type="ARBA" id="ARBA00023242"/>
    </source>
</evidence>
<keyword evidence="3" id="KW-0479">Metal-binding</keyword>
<evidence type="ECO:0000256" key="1">
    <source>
        <dbReference type="ARBA" id="ARBA00004123"/>
    </source>
</evidence>
<dbReference type="PANTHER" id="PTHR23226">
    <property type="entry name" value="ZINC FINGER AND SCAN DOMAIN-CONTAINING"/>
    <property type="match status" value="1"/>
</dbReference>
<evidence type="ECO:0000256" key="3">
    <source>
        <dbReference type="ARBA" id="ARBA00022723"/>
    </source>
</evidence>
<keyword evidence="7" id="KW-0805">Transcription regulation</keyword>
<keyword evidence="13" id="KW-1185">Reference proteome</keyword>
<evidence type="ECO:0000256" key="2">
    <source>
        <dbReference type="ARBA" id="ARBA00006991"/>
    </source>
</evidence>
<evidence type="ECO:0000256" key="5">
    <source>
        <dbReference type="ARBA" id="ARBA00022771"/>
    </source>
</evidence>
<evidence type="ECO:0000256" key="4">
    <source>
        <dbReference type="ARBA" id="ARBA00022737"/>
    </source>
</evidence>
<keyword evidence="6" id="KW-0862">Zinc</keyword>
<evidence type="ECO:0000256" key="7">
    <source>
        <dbReference type="ARBA" id="ARBA00023015"/>
    </source>
</evidence>
<feature type="domain" description="C2H2-type" evidence="11">
    <location>
        <begin position="31"/>
        <end position="54"/>
    </location>
</feature>
<dbReference type="PROSITE" id="PS00028">
    <property type="entry name" value="ZINC_FINGER_C2H2_1"/>
    <property type="match status" value="1"/>
</dbReference>
<feature type="non-terminal residue" evidence="12">
    <location>
        <position position="54"/>
    </location>
</feature>
<dbReference type="Gene3D" id="3.30.160.60">
    <property type="entry name" value="Classic Zinc Finger"/>
    <property type="match status" value="1"/>
</dbReference>
<dbReference type="GO" id="GO:0008270">
    <property type="term" value="F:zinc ion binding"/>
    <property type="evidence" value="ECO:0007669"/>
    <property type="project" value="UniProtKB-KW"/>
</dbReference>
<evidence type="ECO:0000259" key="11">
    <source>
        <dbReference type="PROSITE" id="PS50157"/>
    </source>
</evidence>
<keyword evidence="9" id="KW-0539">Nucleus</keyword>
<proteinExistence type="inferred from homology"/>
<dbReference type="PROSITE" id="PS50157">
    <property type="entry name" value="ZINC_FINGER_C2H2_2"/>
    <property type="match status" value="1"/>
</dbReference>
<evidence type="ECO:0000313" key="13">
    <source>
        <dbReference type="Proteomes" id="UP001529510"/>
    </source>
</evidence>
<organism evidence="12 13">
    <name type="scientific">Cirrhinus mrigala</name>
    <name type="common">Mrigala</name>
    <dbReference type="NCBI Taxonomy" id="683832"/>
    <lineage>
        <taxon>Eukaryota</taxon>
        <taxon>Metazoa</taxon>
        <taxon>Chordata</taxon>
        <taxon>Craniata</taxon>
        <taxon>Vertebrata</taxon>
        <taxon>Euteleostomi</taxon>
        <taxon>Actinopterygii</taxon>
        <taxon>Neopterygii</taxon>
        <taxon>Teleostei</taxon>
        <taxon>Ostariophysi</taxon>
        <taxon>Cypriniformes</taxon>
        <taxon>Cyprinidae</taxon>
        <taxon>Labeoninae</taxon>
        <taxon>Labeonini</taxon>
        <taxon>Cirrhinus</taxon>
    </lineage>
</organism>
<dbReference type="InterPro" id="IPR036236">
    <property type="entry name" value="Znf_C2H2_sf"/>
</dbReference>
<evidence type="ECO:0000256" key="8">
    <source>
        <dbReference type="ARBA" id="ARBA00023163"/>
    </source>
</evidence>
<dbReference type="GO" id="GO:0010468">
    <property type="term" value="P:regulation of gene expression"/>
    <property type="evidence" value="ECO:0007669"/>
    <property type="project" value="UniProtKB-ARBA"/>
</dbReference>
<evidence type="ECO:0000256" key="6">
    <source>
        <dbReference type="ARBA" id="ARBA00022833"/>
    </source>
</evidence>
<comment type="subcellular location">
    <subcellularLocation>
        <location evidence="1">Nucleus</location>
    </subcellularLocation>
</comment>
<dbReference type="FunFam" id="3.30.160.60:FF:000553">
    <property type="entry name" value="Zinc finger and BTB domain-containing protein 16"/>
    <property type="match status" value="1"/>
</dbReference>
<evidence type="ECO:0000256" key="10">
    <source>
        <dbReference type="PROSITE-ProRule" id="PRU00042"/>
    </source>
</evidence>
<keyword evidence="5 10" id="KW-0863">Zinc-finger</keyword>
<reference evidence="12 13" key="1">
    <citation type="submission" date="2024-05" db="EMBL/GenBank/DDBJ databases">
        <title>Genome sequencing and assembly of Indian major carp, Cirrhinus mrigala (Hamilton, 1822).</title>
        <authorList>
            <person name="Mohindra V."/>
            <person name="Chowdhury L.M."/>
            <person name="Lal K."/>
            <person name="Jena J.K."/>
        </authorList>
    </citation>
    <scope>NUCLEOTIDE SEQUENCE [LARGE SCALE GENOMIC DNA]</scope>
    <source>
        <strain evidence="12">CM1030</strain>
        <tissue evidence="12">Blood</tissue>
    </source>
</reference>
<dbReference type="AlphaFoldDB" id="A0ABD0PLG8"/>
<dbReference type="GO" id="GO:0005634">
    <property type="term" value="C:nucleus"/>
    <property type="evidence" value="ECO:0007669"/>
    <property type="project" value="UniProtKB-SubCell"/>
</dbReference>
<protein>
    <recommendedName>
        <fullName evidence="11">C2H2-type domain-containing protein</fullName>
    </recommendedName>
</protein>
<dbReference type="PANTHER" id="PTHR23226:SF416">
    <property type="entry name" value="FI01424P"/>
    <property type="match status" value="1"/>
</dbReference>